<protein>
    <submittedName>
        <fullName evidence="6">Uncharacterized protein</fullName>
    </submittedName>
</protein>
<dbReference type="GO" id="GO:0005918">
    <property type="term" value="C:septate junction"/>
    <property type="evidence" value="ECO:0007669"/>
    <property type="project" value="TreeGrafter"/>
</dbReference>
<feature type="transmembrane region" description="Helical" evidence="5">
    <location>
        <begin position="138"/>
        <end position="162"/>
    </location>
</feature>
<feature type="transmembrane region" description="Helical" evidence="5">
    <location>
        <begin position="99"/>
        <end position="126"/>
    </location>
</feature>
<dbReference type="Gene3D" id="1.20.140.150">
    <property type="match status" value="1"/>
</dbReference>
<dbReference type="GO" id="GO:0035151">
    <property type="term" value="P:regulation of tube size, open tracheal system"/>
    <property type="evidence" value="ECO:0007669"/>
    <property type="project" value="TreeGrafter"/>
</dbReference>
<proteinExistence type="predicted"/>
<keyword evidence="2 5" id="KW-0812">Transmembrane</keyword>
<dbReference type="EMBL" id="OV121136">
    <property type="protein sequence ID" value="CAH0557129.1"/>
    <property type="molecule type" value="Genomic_DNA"/>
</dbReference>
<keyword evidence="7" id="KW-1185">Reference proteome</keyword>
<keyword evidence="4 5" id="KW-0472">Membrane</keyword>
<dbReference type="PANTHER" id="PTHR21284:SF12">
    <property type="entry name" value="EG:80H7.2 PROTEIN"/>
    <property type="match status" value="1"/>
</dbReference>
<dbReference type="GO" id="GO:0016020">
    <property type="term" value="C:membrane"/>
    <property type="evidence" value="ECO:0007669"/>
    <property type="project" value="UniProtKB-SubCell"/>
</dbReference>
<evidence type="ECO:0000313" key="7">
    <source>
        <dbReference type="Proteomes" id="UP001154078"/>
    </source>
</evidence>
<dbReference type="PANTHER" id="PTHR21284">
    <property type="entry name" value="EG:80H7.2 PROTEIN"/>
    <property type="match status" value="1"/>
</dbReference>
<evidence type="ECO:0000313" key="6">
    <source>
        <dbReference type="EMBL" id="CAH0557129.1"/>
    </source>
</evidence>
<dbReference type="Proteomes" id="UP001154078">
    <property type="component" value="Chromosome 5"/>
</dbReference>
<feature type="transmembrane region" description="Helical" evidence="5">
    <location>
        <begin position="182"/>
        <end position="202"/>
    </location>
</feature>
<evidence type="ECO:0000256" key="2">
    <source>
        <dbReference type="ARBA" id="ARBA00022692"/>
    </source>
</evidence>
<organism evidence="6 7">
    <name type="scientific">Brassicogethes aeneus</name>
    <name type="common">Rape pollen beetle</name>
    <name type="synonym">Meligethes aeneus</name>
    <dbReference type="NCBI Taxonomy" id="1431903"/>
    <lineage>
        <taxon>Eukaryota</taxon>
        <taxon>Metazoa</taxon>
        <taxon>Ecdysozoa</taxon>
        <taxon>Arthropoda</taxon>
        <taxon>Hexapoda</taxon>
        <taxon>Insecta</taxon>
        <taxon>Pterygota</taxon>
        <taxon>Neoptera</taxon>
        <taxon>Endopterygota</taxon>
        <taxon>Coleoptera</taxon>
        <taxon>Polyphaga</taxon>
        <taxon>Cucujiformia</taxon>
        <taxon>Nitidulidae</taxon>
        <taxon>Meligethinae</taxon>
        <taxon>Brassicogethes</taxon>
    </lineage>
</organism>
<dbReference type="InterPro" id="IPR004031">
    <property type="entry name" value="PMP22/EMP/MP20/Claudin"/>
</dbReference>
<name>A0A9P0B784_BRAAE</name>
<feature type="transmembrane region" description="Helical" evidence="5">
    <location>
        <begin position="20"/>
        <end position="43"/>
    </location>
</feature>
<dbReference type="OrthoDB" id="6140671at2759"/>
<evidence type="ECO:0000256" key="4">
    <source>
        <dbReference type="ARBA" id="ARBA00023136"/>
    </source>
</evidence>
<evidence type="ECO:0000256" key="1">
    <source>
        <dbReference type="ARBA" id="ARBA00004141"/>
    </source>
</evidence>
<comment type="subcellular location">
    <subcellularLocation>
        <location evidence="1">Membrane</location>
        <topology evidence="1">Multi-pass membrane protein</topology>
    </subcellularLocation>
</comment>
<evidence type="ECO:0000256" key="3">
    <source>
        <dbReference type="ARBA" id="ARBA00022989"/>
    </source>
</evidence>
<gene>
    <name evidence="6" type="ORF">MELIAE_LOCUS7915</name>
</gene>
<evidence type="ECO:0000256" key="5">
    <source>
        <dbReference type="SAM" id="Phobius"/>
    </source>
</evidence>
<dbReference type="AlphaFoldDB" id="A0A9P0B784"/>
<sequence>MSSRLTVEKNEYPKASNYLVNGALITYIGGILLLIAFCSTYWVKSYDGTDSEFKHMGLWEYCFDGFRYPYYPFDKTFSGCNHVFSQEFHVIRAWVLPPWLMVVQTFVTISFLLSFGSQVIMAMEVCRWPLEFVLKYEWVLSSISFVGVAITAVLMFLSVAIFGGSHTRRDWLMYPNFNYLCWSYALAVISFFFHALAAFLLYKEAKFSYERRQESRNLIMQMHPNPQHRLGWAMH</sequence>
<keyword evidence="3 5" id="KW-1133">Transmembrane helix</keyword>
<dbReference type="Pfam" id="PF13903">
    <property type="entry name" value="Claudin_2"/>
    <property type="match status" value="1"/>
</dbReference>
<reference evidence="6" key="1">
    <citation type="submission" date="2021-12" db="EMBL/GenBank/DDBJ databases">
        <authorList>
            <person name="King R."/>
        </authorList>
    </citation>
    <scope>NUCLEOTIDE SEQUENCE</scope>
</reference>
<accession>A0A9P0B784</accession>
<dbReference type="GO" id="GO:0019991">
    <property type="term" value="P:septate junction assembly"/>
    <property type="evidence" value="ECO:0007669"/>
    <property type="project" value="TreeGrafter"/>
</dbReference>